<accession>A0A0E9URC9</accession>
<proteinExistence type="predicted"/>
<dbReference type="EMBL" id="GBXM01040205">
    <property type="protein sequence ID" value="JAH68372.1"/>
    <property type="molecule type" value="Transcribed_RNA"/>
</dbReference>
<dbReference type="AlphaFoldDB" id="A0A0E9URC9"/>
<sequence>MRLLMTVFHIHDKNPCIAYILK</sequence>
<reference evidence="1" key="1">
    <citation type="submission" date="2014-11" db="EMBL/GenBank/DDBJ databases">
        <authorList>
            <person name="Amaro Gonzalez C."/>
        </authorList>
    </citation>
    <scope>NUCLEOTIDE SEQUENCE</scope>
</reference>
<organism evidence="1">
    <name type="scientific">Anguilla anguilla</name>
    <name type="common">European freshwater eel</name>
    <name type="synonym">Muraena anguilla</name>
    <dbReference type="NCBI Taxonomy" id="7936"/>
    <lineage>
        <taxon>Eukaryota</taxon>
        <taxon>Metazoa</taxon>
        <taxon>Chordata</taxon>
        <taxon>Craniata</taxon>
        <taxon>Vertebrata</taxon>
        <taxon>Euteleostomi</taxon>
        <taxon>Actinopterygii</taxon>
        <taxon>Neopterygii</taxon>
        <taxon>Teleostei</taxon>
        <taxon>Anguilliformes</taxon>
        <taxon>Anguillidae</taxon>
        <taxon>Anguilla</taxon>
    </lineage>
</organism>
<name>A0A0E9URC9_ANGAN</name>
<evidence type="ECO:0000313" key="1">
    <source>
        <dbReference type="EMBL" id="JAH68372.1"/>
    </source>
</evidence>
<reference evidence="1" key="2">
    <citation type="journal article" date="2015" name="Fish Shellfish Immunol.">
        <title>Early steps in the European eel (Anguilla anguilla)-Vibrio vulnificus interaction in the gills: Role of the RtxA13 toxin.</title>
        <authorList>
            <person name="Callol A."/>
            <person name="Pajuelo D."/>
            <person name="Ebbesson L."/>
            <person name="Teles M."/>
            <person name="MacKenzie S."/>
            <person name="Amaro C."/>
        </authorList>
    </citation>
    <scope>NUCLEOTIDE SEQUENCE</scope>
</reference>
<protein>
    <submittedName>
        <fullName evidence="1">Uncharacterized protein</fullName>
    </submittedName>
</protein>